<comment type="caution">
    <text evidence="1">The sequence shown here is derived from an EMBL/GenBank/DDBJ whole genome shotgun (WGS) entry which is preliminary data.</text>
</comment>
<dbReference type="Proteomes" id="UP000280819">
    <property type="component" value="Unassembled WGS sequence"/>
</dbReference>
<name>A0A3P1T682_9ACTN</name>
<sequence length="74" mass="8585">MWVGSRWRCRALVVAAYRDRYQITDPDPLGTQPEGTAQKIDRARAETALRTLIRPTIENERRRPAVQATRHLDL</sequence>
<dbReference type="EMBL" id="RQZG01000008">
    <property type="protein sequence ID" value="RRD05017.1"/>
    <property type="molecule type" value="Genomic_DNA"/>
</dbReference>
<evidence type="ECO:0000313" key="2">
    <source>
        <dbReference type="Proteomes" id="UP000280819"/>
    </source>
</evidence>
<organism evidence="1 2">
    <name type="scientific">Arachnia propionica</name>
    <dbReference type="NCBI Taxonomy" id="1750"/>
    <lineage>
        <taxon>Bacteria</taxon>
        <taxon>Bacillati</taxon>
        <taxon>Actinomycetota</taxon>
        <taxon>Actinomycetes</taxon>
        <taxon>Propionibacteriales</taxon>
        <taxon>Propionibacteriaceae</taxon>
        <taxon>Arachnia</taxon>
    </lineage>
</organism>
<evidence type="ECO:0000313" key="1">
    <source>
        <dbReference type="EMBL" id="RRD05017.1"/>
    </source>
</evidence>
<proteinExistence type="predicted"/>
<protein>
    <submittedName>
        <fullName evidence="1">Uncharacterized protein</fullName>
    </submittedName>
</protein>
<reference evidence="1 2" key="1">
    <citation type="submission" date="2018-11" db="EMBL/GenBank/DDBJ databases">
        <title>Genomes From Bacteria Associated with the Canine Oral Cavity: a Test Case for Automated Genome-Based Taxonomic Assignment.</title>
        <authorList>
            <person name="Coil D.A."/>
            <person name="Jospin G."/>
            <person name="Darling A.E."/>
            <person name="Wallis C."/>
            <person name="Davis I.J."/>
            <person name="Harris S."/>
            <person name="Eisen J.A."/>
            <person name="Holcombe L.J."/>
            <person name="O'Flynn C."/>
        </authorList>
    </citation>
    <scope>NUCLEOTIDE SEQUENCE [LARGE SCALE GENOMIC DNA]</scope>
    <source>
        <strain evidence="1 2">OH887_COT-365</strain>
    </source>
</reference>
<accession>A0A3P1T682</accession>
<gene>
    <name evidence="1" type="ORF">EII34_08875</name>
</gene>
<dbReference type="OrthoDB" id="4524286at2"/>
<dbReference type="RefSeq" id="WP_124844791.1">
    <property type="nucleotide sequence ID" value="NZ_RQZG01000008.1"/>
</dbReference>
<dbReference type="AlphaFoldDB" id="A0A3P1T682"/>